<evidence type="ECO:0000313" key="2">
    <source>
        <dbReference type="EMBL" id="CDQ25220.1"/>
    </source>
</evidence>
<proteinExistence type="predicted"/>
<keyword evidence="1" id="KW-1133">Transmembrane helix</keyword>
<reference evidence="3" key="1">
    <citation type="submission" date="2014-03" db="EMBL/GenBank/DDBJ databases">
        <authorList>
            <person name="Urmite Genomes U."/>
        </authorList>
    </citation>
    <scope>NUCLEOTIDE SEQUENCE [LARGE SCALE GENOMIC DNA]</scope>
    <source>
        <strain evidence="3">HD-03</strain>
    </source>
</reference>
<dbReference type="RefSeq" id="WP_035510580.1">
    <property type="nucleotide sequence ID" value="NZ_CCDH010000002.1"/>
</dbReference>
<dbReference type="Proteomes" id="UP000028868">
    <property type="component" value="Unassembled WGS sequence"/>
</dbReference>
<keyword evidence="1" id="KW-0472">Membrane</keyword>
<protein>
    <submittedName>
        <fullName evidence="2">Uncharacterized protein</fullName>
    </submittedName>
</protein>
<dbReference type="AlphaFoldDB" id="A0A024P8H6"/>
<organism evidence="2 3">
    <name type="scientific">Halobacillus karajensis</name>
    <dbReference type="NCBI Taxonomy" id="195088"/>
    <lineage>
        <taxon>Bacteria</taxon>
        <taxon>Bacillati</taxon>
        <taxon>Bacillota</taxon>
        <taxon>Bacilli</taxon>
        <taxon>Bacillales</taxon>
        <taxon>Bacillaceae</taxon>
        <taxon>Halobacillus</taxon>
    </lineage>
</organism>
<dbReference type="EMBL" id="CCDI010000004">
    <property type="protein sequence ID" value="CDQ25220.1"/>
    <property type="molecule type" value="Genomic_DNA"/>
</dbReference>
<gene>
    <name evidence="2" type="ORF">BN983_03533</name>
</gene>
<comment type="caution">
    <text evidence="2">The sequence shown here is derived from an EMBL/GenBank/DDBJ whole genome shotgun (WGS) entry which is preliminary data.</text>
</comment>
<sequence>MFVGRVLFLLGMAFVIGSIVVLGMVPFSNGGGSYIPPLFALLNGFLAMGVGELVINENQRKNMDKSRS</sequence>
<feature type="transmembrane region" description="Helical" evidence="1">
    <location>
        <begin position="34"/>
        <end position="55"/>
    </location>
</feature>
<name>A0A024P8H6_9BACI</name>
<feature type="transmembrane region" description="Helical" evidence="1">
    <location>
        <begin position="7"/>
        <end position="28"/>
    </location>
</feature>
<evidence type="ECO:0000313" key="3">
    <source>
        <dbReference type="Proteomes" id="UP000028868"/>
    </source>
</evidence>
<keyword evidence="1" id="KW-0812">Transmembrane</keyword>
<accession>A0A024P8H6</accession>
<reference evidence="2 3" key="2">
    <citation type="submission" date="2014-05" db="EMBL/GenBank/DDBJ databases">
        <title>Draft genome sequence of Halobacillus karajensis HK-03.</title>
        <authorList>
            <person name="Khelaifia S."/>
            <person name="Croce O."/>
            <person name="Lagier J.C."/>
            <person name="Raoult D."/>
        </authorList>
    </citation>
    <scope>NUCLEOTIDE SEQUENCE [LARGE SCALE GENOMIC DNA]</scope>
    <source>
        <strain evidence="2 3">HD-03</strain>
    </source>
</reference>
<keyword evidence="3" id="KW-1185">Reference proteome</keyword>
<evidence type="ECO:0000256" key="1">
    <source>
        <dbReference type="SAM" id="Phobius"/>
    </source>
</evidence>